<evidence type="ECO:0000313" key="3">
    <source>
        <dbReference type="Proteomes" id="UP000037507"/>
    </source>
</evidence>
<dbReference type="AlphaFoldDB" id="A0A2T7UCH9"/>
<comment type="caution">
    <text evidence="2">The sequence shown here is derived from an EMBL/GenBank/DDBJ whole genome shotgun (WGS) entry which is preliminary data.</text>
</comment>
<accession>A0A2T7UCH9</accession>
<evidence type="ECO:0000313" key="2">
    <source>
        <dbReference type="EMBL" id="PVE42322.1"/>
    </source>
</evidence>
<keyword evidence="1" id="KW-1133">Transmembrane helix</keyword>
<organism evidence="2 3">
    <name type="scientific">Limnohabitans planktonicus II-D5</name>
    <dbReference type="NCBI Taxonomy" id="1293045"/>
    <lineage>
        <taxon>Bacteria</taxon>
        <taxon>Pseudomonadati</taxon>
        <taxon>Pseudomonadota</taxon>
        <taxon>Betaproteobacteria</taxon>
        <taxon>Burkholderiales</taxon>
        <taxon>Comamonadaceae</taxon>
        <taxon>Limnohabitans</taxon>
    </lineage>
</organism>
<keyword evidence="1" id="KW-0472">Membrane</keyword>
<feature type="transmembrane region" description="Helical" evidence="1">
    <location>
        <begin position="6"/>
        <end position="25"/>
    </location>
</feature>
<name>A0A2T7UCH9_9BURK</name>
<sequence length="146" mass="17123">MIKNKYLKLYPVALIFCVVFIFYFFGKKEESSKEVYIGLRDYILEGFLVELPEINKKLPHKIDKETTLISIKYENNKILSVYELASQGVNREFLEKIEPAIKKQECDDDMKKKFLDVDIDFLNRYQNSMGGVIYEILVNSSICSKI</sequence>
<keyword evidence="3" id="KW-1185">Reference proteome</keyword>
<dbReference type="RefSeq" id="WP_053170852.1">
    <property type="nucleotide sequence ID" value="NZ_LFYT02000015.1"/>
</dbReference>
<dbReference type="Proteomes" id="UP000037507">
    <property type="component" value="Unassembled WGS sequence"/>
</dbReference>
<reference evidence="2" key="1">
    <citation type="submission" date="2017-04" db="EMBL/GenBank/DDBJ databases">
        <title>Unexpected and diverse lifestyles within the genus Limnohabitans.</title>
        <authorList>
            <person name="Kasalicky V."/>
            <person name="Mehrshad M."/>
            <person name="Andrei S.-A."/>
            <person name="Salcher M."/>
            <person name="Kratochvilova H."/>
            <person name="Simek K."/>
            <person name="Ghai R."/>
        </authorList>
    </citation>
    <scope>NUCLEOTIDE SEQUENCE [LARGE SCALE GENOMIC DNA]</scope>
    <source>
        <strain evidence="2">II-D5</strain>
    </source>
</reference>
<gene>
    <name evidence="2" type="ORF">H663_012375</name>
</gene>
<dbReference type="EMBL" id="LFYT02000015">
    <property type="protein sequence ID" value="PVE42322.1"/>
    <property type="molecule type" value="Genomic_DNA"/>
</dbReference>
<protein>
    <submittedName>
        <fullName evidence="2">Uncharacterized protein</fullName>
    </submittedName>
</protein>
<proteinExistence type="predicted"/>
<keyword evidence="1" id="KW-0812">Transmembrane</keyword>
<evidence type="ECO:0000256" key="1">
    <source>
        <dbReference type="SAM" id="Phobius"/>
    </source>
</evidence>